<organism evidence="2">
    <name type="scientific">marine sediment metagenome</name>
    <dbReference type="NCBI Taxonomy" id="412755"/>
    <lineage>
        <taxon>unclassified sequences</taxon>
        <taxon>metagenomes</taxon>
        <taxon>ecological metagenomes</taxon>
    </lineage>
</organism>
<dbReference type="PROSITE" id="PS50110">
    <property type="entry name" value="RESPONSE_REGULATORY"/>
    <property type="match status" value="1"/>
</dbReference>
<sequence length="132" mass="14855">MFSLVYTNMIKIFIVDDDQSLQRLYGLILKEAGFEIIGTAINGKIAVEKYKKFKEKPDVILMDHRMPIKNGIDAMIEILAIENSTNIVFASADINIKERALLLGACAFLDKPFKMQGLITTIKNITENLFAV</sequence>
<name>A0A0F9IEH6_9ZZZZ</name>
<dbReference type="PANTHER" id="PTHR43228">
    <property type="entry name" value="TWO-COMPONENT RESPONSE REGULATOR"/>
    <property type="match status" value="1"/>
</dbReference>
<evidence type="ECO:0000259" key="1">
    <source>
        <dbReference type="PROSITE" id="PS50110"/>
    </source>
</evidence>
<gene>
    <name evidence="2" type="ORF">LCGC14_1669060</name>
</gene>
<proteinExistence type="predicted"/>
<dbReference type="InterPro" id="IPR052048">
    <property type="entry name" value="ST_Response_Regulator"/>
</dbReference>
<feature type="domain" description="Response regulatory" evidence="1">
    <location>
        <begin position="11"/>
        <end position="126"/>
    </location>
</feature>
<reference evidence="2" key="1">
    <citation type="journal article" date="2015" name="Nature">
        <title>Complex archaea that bridge the gap between prokaryotes and eukaryotes.</title>
        <authorList>
            <person name="Spang A."/>
            <person name="Saw J.H."/>
            <person name="Jorgensen S.L."/>
            <person name="Zaremba-Niedzwiedzka K."/>
            <person name="Martijn J."/>
            <person name="Lind A.E."/>
            <person name="van Eijk R."/>
            <person name="Schleper C."/>
            <person name="Guy L."/>
            <person name="Ettema T.J."/>
        </authorList>
    </citation>
    <scope>NUCLEOTIDE SEQUENCE</scope>
</reference>
<dbReference type="SMART" id="SM00448">
    <property type="entry name" value="REC"/>
    <property type="match status" value="1"/>
</dbReference>
<accession>A0A0F9IEH6</accession>
<protein>
    <recommendedName>
        <fullName evidence="1">Response regulatory domain-containing protein</fullName>
    </recommendedName>
</protein>
<dbReference type="SUPFAM" id="SSF52172">
    <property type="entry name" value="CheY-like"/>
    <property type="match status" value="1"/>
</dbReference>
<dbReference type="GO" id="GO:0000160">
    <property type="term" value="P:phosphorelay signal transduction system"/>
    <property type="evidence" value="ECO:0007669"/>
    <property type="project" value="InterPro"/>
</dbReference>
<comment type="caution">
    <text evidence="2">The sequence shown here is derived from an EMBL/GenBank/DDBJ whole genome shotgun (WGS) entry which is preliminary data.</text>
</comment>
<dbReference type="InterPro" id="IPR001789">
    <property type="entry name" value="Sig_transdc_resp-reg_receiver"/>
</dbReference>
<evidence type="ECO:0000313" key="2">
    <source>
        <dbReference type="EMBL" id="KKM18104.1"/>
    </source>
</evidence>
<dbReference type="PANTHER" id="PTHR43228:SF1">
    <property type="entry name" value="TWO-COMPONENT RESPONSE REGULATOR ARR22"/>
    <property type="match status" value="1"/>
</dbReference>
<dbReference type="InterPro" id="IPR011006">
    <property type="entry name" value="CheY-like_superfamily"/>
</dbReference>
<dbReference type="AlphaFoldDB" id="A0A0F9IEH6"/>
<dbReference type="Gene3D" id="3.40.50.2300">
    <property type="match status" value="1"/>
</dbReference>
<dbReference type="Pfam" id="PF00072">
    <property type="entry name" value="Response_reg"/>
    <property type="match status" value="1"/>
</dbReference>
<dbReference type="EMBL" id="LAZR01014296">
    <property type="protein sequence ID" value="KKM18104.1"/>
    <property type="molecule type" value="Genomic_DNA"/>
</dbReference>